<accession>A0A0A9FL71</accession>
<dbReference type="AlphaFoldDB" id="A0A0A9FL71"/>
<organism evidence="1">
    <name type="scientific">Arundo donax</name>
    <name type="common">Giant reed</name>
    <name type="synonym">Donax arundinaceus</name>
    <dbReference type="NCBI Taxonomy" id="35708"/>
    <lineage>
        <taxon>Eukaryota</taxon>
        <taxon>Viridiplantae</taxon>
        <taxon>Streptophyta</taxon>
        <taxon>Embryophyta</taxon>
        <taxon>Tracheophyta</taxon>
        <taxon>Spermatophyta</taxon>
        <taxon>Magnoliopsida</taxon>
        <taxon>Liliopsida</taxon>
        <taxon>Poales</taxon>
        <taxon>Poaceae</taxon>
        <taxon>PACMAD clade</taxon>
        <taxon>Arundinoideae</taxon>
        <taxon>Arundineae</taxon>
        <taxon>Arundo</taxon>
    </lineage>
</organism>
<evidence type="ECO:0000313" key="1">
    <source>
        <dbReference type="EMBL" id="JAE13740.1"/>
    </source>
</evidence>
<sequence>MICHSTLHSMPFPLPYKRSYHLIEDAQKRLQHKFGIENWDY</sequence>
<name>A0A0A9FL71_ARUDO</name>
<reference evidence="1" key="1">
    <citation type="submission" date="2014-09" db="EMBL/GenBank/DDBJ databases">
        <authorList>
            <person name="Magalhaes I.L.F."/>
            <person name="Oliveira U."/>
            <person name="Santos F.R."/>
            <person name="Vidigal T.H.D.A."/>
            <person name="Brescovit A.D."/>
            <person name="Santos A.J."/>
        </authorList>
    </citation>
    <scope>NUCLEOTIDE SEQUENCE</scope>
    <source>
        <tissue evidence="1">Shoot tissue taken approximately 20 cm above the soil surface</tissue>
    </source>
</reference>
<reference evidence="1" key="2">
    <citation type="journal article" date="2015" name="Data Brief">
        <title>Shoot transcriptome of the giant reed, Arundo donax.</title>
        <authorList>
            <person name="Barrero R.A."/>
            <person name="Guerrero F.D."/>
            <person name="Moolhuijzen P."/>
            <person name="Goolsby J.A."/>
            <person name="Tidwell J."/>
            <person name="Bellgard S.E."/>
            <person name="Bellgard M.I."/>
        </authorList>
    </citation>
    <scope>NUCLEOTIDE SEQUENCE</scope>
    <source>
        <tissue evidence="1">Shoot tissue taken approximately 20 cm above the soil surface</tissue>
    </source>
</reference>
<proteinExistence type="predicted"/>
<protein>
    <submittedName>
        <fullName evidence="1">Uncharacterized protein</fullName>
    </submittedName>
</protein>
<dbReference type="EMBL" id="GBRH01184156">
    <property type="protein sequence ID" value="JAE13740.1"/>
    <property type="molecule type" value="Transcribed_RNA"/>
</dbReference>